<evidence type="ECO:0000313" key="2">
    <source>
        <dbReference type="EMBL" id="SVA97167.1"/>
    </source>
</evidence>
<evidence type="ECO:0000259" key="1">
    <source>
        <dbReference type="Pfam" id="PF04052"/>
    </source>
</evidence>
<dbReference type="Gene3D" id="3.40.50.10070">
    <property type="entry name" value="TolB, N-terminal domain"/>
    <property type="match status" value="1"/>
</dbReference>
<dbReference type="SUPFAM" id="SSF52964">
    <property type="entry name" value="TolB, N-terminal domain"/>
    <property type="match status" value="1"/>
</dbReference>
<dbReference type="EMBL" id="UINC01024126">
    <property type="protein sequence ID" value="SVA97167.1"/>
    <property type="molecule type" value="Genomic_DNA"/>
</dbReference>
<dbReference type="GO" id="GO:0015031">
    <property type="term" value="P:protein transport"/>
    <property type="evidence" value="ECO:0007669"/>
    <property type="project" value="InterPro"/>
</dbReference>
<dbReference type="AlphaFoldDB" id="A0A382A7Z3"/>
<gene>
    <name evidence="2" type="ORF">METZ01_LOCUS150021</name>
</gene>
<dbReference type="InterPro" id="IPR007195">
    <property type="entry name" value="TolB_N"/>
</dbReference>
<sequence length="163" mass="18290">MELINLKFKIQALSLGCILGLFFSTLSNVSNGQLLIEITQGVERPVPMAVVPFAWEGSDTEPPMDLANLITSNLTQSGRFQAISESDMLTRPTLPVDVNFQDWQLLDVDVLVIGRLREDSPDRYTAIFQLFDTLRGEQLLGFRLTSSRSELRATGHRISDMIF</sequence>
<accession>A0A382A7Z3</accession>
<feature type="domain" description="TolB N-terminal" evidence="1">
    <location>
        <begin position="35"/>
        <end position="139"/>
    </location>
</feature>
<organism evidence="2">
    <name type="scientific">marine metagenome</name>
    <dbReference type="NCBI Taxonomy" id="408172"/>
    <lineage>
        <taxon>unclassified sequences</taxon>
        <taxon>metagenomes</taxon>
        <taxon>ecological metagenomes</taxon>
    </lineage>
</organism>
<reference evidence="2" key="1">
    <citation type="submission" date="2018-05" db="EMBL/GenBank/DDBJ databases">
        <authorList>
            <person name="Lanie J.A."/>
            <person name="Ng W.-L."/>
            <person name="Kazmierczak K.M."/>
            <person name="Andrzejewski T.M."/>
            <person name="Davidsen T.M."/>
            <person name="Wayne K.J."/>
            <person name="Tettelin H."/>
            <person name="Glass J.I."/>
            <person name="Rusch D."/>
            <person name="Podicherti R."/>
            <person name="Tsui H.-C.T."/>
            <person name="Winkler M.E."/>
        </authorList>
    </citation>
    <scope>NUCLEOTIDE SEQUENCE</scope>
</reference>
<dbReference type="Pfam" id="PF04052">
    <property type="entry name" value="TolB_N"/>
    <property type="match status" value="1"/>
</dbReference>
<dbReference type="GO" id="GO:0042597">
    <property type="term" value="C:periplasmic space"/>
    <property type="evidence" value="ECO:0007669"/>
    <property type="project" value="InterPro"/>
</dbReference>
<proteinExistence type="predicted"/>
<protein>
    <recommendedName>
        <fullName evidence="1">TolB N-terminal domain-containing protein</fullName>
    </recommendedName>
</protein>
<feature type="non-terminal residue" evidence="2">
    <location>
        <position position="163"/>
    </location>
</feature>
<name>A0A382A7Z3_9ZZZZ</name>